<proteinExistence type="predicted"/>
<dbReference type="CAZy" id="GT4">
    <property type="family name" value="Glycosyltransferase Family 4"/>
</dbReference>
<keyword evidence="1 4" id="KW-0808">Transferase</keyword>
<dbReference type="GO" id="GO:0016757">
    <property type="term" value="F:glycosyltransferase activity"/>
    <property type="evidence" value="ECO:0007669"/>
    <property type="project" value="InterPro"/>
</dbReference>
<dbReference type="EMBL" id="CP001836">
    <property type="protein sequence ID" value="ACZ75560.1"/>
    <property type="molecule type" value="Genomic_DNA"/>
</dbReference>
<reference evidence="4" key="1">
    <citation type="submission" date="2009-12" db="EMBL/GenBank/DDBJ databases">
        <title>Complete sequence of Dickeya dadantii Ech586.</title>
        <authorList>
            <consortium name="US DOE Joint Genome Institute"/>
            <person name="Lucas S."/>
            <person name="Copeland A."/>
            <person name="Lapidus A."/>
            <person name="Glavina del Rio T."/>
            <person name="Tice H."/>
            <person name="Bruce D."/>
            <person name="Goodwin L."/>
            <person name="Pitluck S."/>
            <person name="Munk A.C."/>
            <person name="Brettin T."/>
            <person name="Detter J.C."/>
            <person name="Han C."/>
            <person name="Tapia R."/>
            <person name="Larimer F."/>
            <person name="Land M."/>
            <person name="Hauser L."/>
            <person name="Kyrpides N."/>
            <person name="Mikhailova N."/>
            <person name="Balakrishnan V."/>
            <person name="Glasner J."/>
            <person name="Perna N.T."/>
        </authorList>
    </citation>
    <scope>NUCLEOTIDE SEQUENCE [LARGE SCALE GENOMIC DNA]</scope>
    <source>
        <strain evidence="4">Ech586</strain>
    </source>
</reference>
<accession>D2BSE1</accession>
<dbReference type="Gene3D" id="3.40.50.2000">
    <property type="entry name" value="Glycogen Phosphorylase B"/>
    <property type="match status" value="2"/>
</dbReference>
<dbReference type="GO" id="GO:0009103">
    <property type="term" value="P:lipopolysaccharide biosynthetic process"/>
    <property type="evidence" value="ECO:0007669"/>
    <property type="project" value="TreeGrafter"/>
</dbReference>
<dbReference type="CDD" id="cd03809">
    <property type="entry name" value="GT4_MtfB-like"/>
    <property type="match status" value="1"/>
</dbReference>
<dbReference type="STRING" id="590409.Dd586_0667"/>
<evidence type="ECO:0000313" key="5">
    <source>
        <dbReference type="Proteomes" id="UP000001446"/>
    </source>
</evidence>
<evidence type="ECO:0000313" key="4">
    <source>
        <dbReference type="EMBL" id="ACZ75560.1"/>
    </source>
</evidence>
<dbReference type="AlphaFoldDB" id="D2BSE1"/>
<feature type="domain" description="Glycosyltransferase subfamily 4-like N-terminal" evidence="3">
    <location>
        <begin position="25"/>
        <end position="200"/>
    </location>
</feature>
<sequence>MRVILDFQACQSGSRYRGIGRGSRSLMLGMANHLISRGHEVICLLSEAFQNGMPELKDDILKSAPGVRLASFSFPTPCAAAWPENLWRQMAARMLREHAIACLEPDFVHVPALLADGWGDDAVGSIGVLGVHIPTSLTQHDLIPLAMADIYMPPGSFCDYYMEKLQGVKQADLFLAISEYSRQEVITLLSVPADDVIHISSAADSLFNSTISTPQQVKHLFERYNLKPGFLLYAPGGFDPRKNIDRLLEAYALLPADIQANHQLVIASKLDDGRRMVLEGKANKLGIRSIDLILTDYLPDDELISLYRACYAYIFPSLHEGFGLPALEAMLCGAPVIASDCTCIPEVIGNDEALFDPYDSKSMADKIMAIISDNNFRQRLIDHSAIQPHKFSWEKSAQIAVDALEQKSNKLKRAGWTVTKKSALPSCTEMLEKLAVLIPTVSPDDHDLSVFKACYLNNLG</sequence>
<keyword evidence="5" id="KW-1185">Reference proteome</keyword>
<dbReference type="Pfam" id="PF13439">
    <property type="entry name" value="Glyco_transf_4"/>
    <property type="match status" value="1"/>
</dbReference>
<dbReference type="InterPro" id="IPR028098">
    <property type="entry name" value="Glyco_trans_4-like_N"/>
</dbReference>
<organism evidence="4 5">
    <name type="scientific">Dickeya zeae (strain Ech586)</name>
    <name type="common">Dickeya dadantii (strain Ech586)</name>
    <dbReference type="NCBI Taxonomy" id="590409"/>
    <lineage>
        <taxon>Bacteria</taxon>
        <taxon>Pseudomonadati</taxon>
        <taxon>Pseudomonadota</taxon>
        <taxon>Gammaproteobacteria</taxon>
        <taxon>Enterobacterales</taxon>
        <taxon>Pectobacteriaceae</taxon>
        <taxon>Dickeya</taxon>
        <taxon>Dickeya parazeae</taxon>
    </lineage>
</organism>
<name>D2BSE1_DICZ5</name>
<protein>
    <submittedName>
        <fullName evidence="4">Glycosyl transferase group 1</fullName>
    </submittedName>
</protein>
<dbReference type="HOGENOM" id="CLU_009583_27_6_6"/>
<dbReference type="SUPFAM" id="SSF53756">
    <property type="entry name" value="UDP-Glycosyltransferase/glycogen phosphorylase"/>
    <property type="match status" value="1"/>
</dbReference>
<dbReference type="Pfam" id="PF00534">
    <property type="entry name" value="Glycos_transf_1"/>
    <property type="match status" value="1"/>
</dbReference>
<dbReference type="RefSeq" id="WP_012883405.1">
    <property type="nucleotide sequence ID" value="NC_013592.1"/>
</dbReference>
<evidence type="ECO:0000256" key="1">
    <source>
        <dbReference type="ARBA" id="ARBA00022679"/>
    </source>
</evidence>
<dbReference type="KEGG" id="ddc:Dd586_0667"/>
<dbReference type="PANTHER" id="PTHR46401">
    <property type="entry name" value="GLYCOSYLTRANSFERASE WBBK-RELATED"/>
    <property type="match status" value="1"/>
</dbReference>
<dbReference type="Proteomes" id="UP000001446">
    <property type="component" value="Chromosome"/>
</dbReference>
<evidence type="ECO:0000259" key="2">
    <source>
        <dbReference type="Pfam" id="PF00534"/>
    </source>
</evidence>
<feature type="domain" description="Glycosyl transferase family 1" evidence="2">
    <location>
        <begin position="233"/>
        <end position="382"/>
    </location>
</feature>
<gene>
    <name evidence="4" type="ordered locus">Dd586_0667</name>
</gene>
<dbReference type="OrthoDB" id="9801609at2"/>
<dbReference type="PANTHER" id="PTHR46401:SF2">
    <property type="entry name" value="GLYCOSYLTRANSFERASE WBBK-RELATED"/>
    <property type="match status" value="1"/>
</dbReference>
<dbReference type="InterPro" id="IPR001296">
    <property type="entry name" value="Glyco_trans_1"/>
</dbReference>
<dbReference type="eggNOG" id="COG0438">
    <property type="taxonomic scope" value="Bacteria"/>
</dbReference>
<evidence type="ECO:0000259" key="3">
    <source>
        <dbReference type="Pfam" id="PF13439"/>
    </source>
</evidence>